<sequence length="337" mass="39253">MRKEASLELWRELYQIADDIKKAKPWEVLFDTELLCIVPEGADEPVFVSIMGRAGRCFGFTVYEGMDGLADFDMVATADDHRVPMDYVMFEQTSLCCYWGDREEVPPVQKKKITALGLKYRGRGQWPYFESYKRRYIPYTPDEREVQVLIQAGRQILVLVEEMAAGTLRANFDAGDALWRIWDKETGAWRSEVAPQPYKQKEYPMLDLQDEVLKKRLQRRPMVDVCIIMEFAYLNAAIKDEKEDRPLNPLIFMAVDEDEEIIISMNLLSSGEKEEEVALGFFVNYVLQFGRPAAIRARNPWILTALEKMCYDCDVEMYEDHMDLIDTLIADLRTRMQ</sequence>
<evidence type="ECO:0000259" key="1">
    <source>
        <dbReference type="Pfam" id="PF22007"/>
    </source>
</evidence>
<dbReference type="InterPro" id="IPR055733">
    <property type="entry name" value="DUF7309"/>
</dbReference>
<evidence type="ECO:0000259" key="2">
    <source>
        <dbReference type="Pfam" id="PF23988"/>
    </source>
</evidence>
<evidence type="ECO:0000313" key="3">
    <source>
        <dbReference type="EMBL" id="HIS47643.1"/>
    </source>
</evidence>
<dbReference type="AlphaFoldDB" id="A0A9D1F4Z5"/>
<evidence type="ECO:0000313" key="4">
    <source>
        <dbReference type="Proteomes" id="UP000823927"/>
    </source>
</evidence>
<name>A0A9D1F4Z5_9FIRM</name>
<accession>A0A9D1F4Z5</accession>
<dbReference type="Proteomes" id="UP000823927">
    <property type="component" value="Unassembled WGS sequence"/>
</dbReference>
<dbReference type="Pfam" id="PF23988">
    <property type="entry name" value="DUF7309"/>
    <property type="match status" value="1"/>
</dbReference>
<proteinExistence type="predicted"/>
<reference evidence="3" key="2">
    <citation type="journal article" date="2021" name="PeerJ">
        <title>Extensive microbial diversity within the chicken gut microbiome revealed by metagenomics and culture.</title>
        <authorList>
            <person name="Gilroy R."/>
            <person name="Ravi A."/>
            <person name="Getino M."/>
            <person name="Pursley I."/>
            <person name="Horton D.L."/>
            <person name="Alikhan N.F."/>
            <person name="Baker D."/>
            <person name="Gharbi K."/>
            <person name="Hall N."/>
            <person name="Watson M."/>
            <person name="Adriaenssens E.M."/>
            <person name="Foster-Nyarko E."/>
            <person name="Jarju S."/>
            <person name="Secka A."/>
            <person name="Antonio M."/>
            <person name="Oren A."/>
            <person name="Chaudhuri R.R."/>
            <person name="La Ragione R."/>
            <person name="Hildebrand F."/>
            <person name="Pallen M.J."/>
        </authorList>
    </citation>
    <scope>NUCLEOTIDE SEQUENCE</scope>
    <source>
        <strain evidence="3">CHK178-757</strain>
    </source>
</reference>
<organism evidence="3 4">
    <name type="scientific">Candidatus Scybalocola faecigallinarum</name>
    <dbReference type="NCBI Taxonomy" id="2840941"/>
    <lineage>
        <taxon>Bacteria</taxon>
        <taxon>Bacillati</taxon>
        <taxon>Bacillota</taxon>
        <taxon>Clostridia</taxon>
        <taxon>Lachnospirales</taxon>
        <taxon>Lachnospiraceae</taxon>
        <taxon>Lachnospiraceae incertae sedis</taxon>
        <taxon>Candidatus Scybalocola (ex Gilroy et al. 2021)</taxon>
    </lineage>
</organism>
<dbReference type="EMBL" id="DVIT01000031">
    <property type="protein sequence ID" value="HIS47643.1"/>
    <property type="molecule type" value="Genomic_DNA"/>
</dbReference>
<reference evidence="3" key="1">
    <citation type="submission" date="2020-10" db="EMBL/GenBank/DDBJ databases">
        <authorList>
            <person name="Gilroy R."/>
        </authorList>
    </citation>
    <scope>NUCLEOTIDE SEQUENCE</scope>
    <source>
        <strain evidence="3">CHK178-757</strain>
    </source>
</reference>
<feature type="domain" description="DUF6930" evidence="1">
    <location>
        <begin position="215"/>
        <end position="332"/>
    </location>
</feature>
<gene>
    <name evidence="3" type="ORF">IAB46_08840</name>
</gene>
<dbReference type="Pfam" id="PF22007">
    <property type="entry name" value="DUF6930"/>
    <property type="match status" value="1"/>
</dbReference>
<comment type="caution">
    <text evidence="3">The sequence shown here is derived from an EMBL/GenBank/DDBJ whole genome shotgun (WGS) entry which is preliminary data.</text>
</comment>
<dbReference type="InterPro" id="IPR054216">
    <property type="entry name" value="DUF6930"/>
</dbReference>
<feature type="domain" description="DUF7309" evidence="2">
    <location>
        <begin position="10"/>
        <end position="180"/>
    </location>
</feature>
<protein>
    <submittedName>
        <fullName evidence="3">Uncharacterized protein</fullName>
    </submittedName>
</protein>